<comment type="caution">
    <text evidence="1">The sequence shown here is derived from an EMBL/GenBank/DDBJ whole genome shotgun (WGS) entry which is preliminary data.</text>
</comment>
<sequence>MQMSHRPVEWLAVMLLVVFTAVLCQQNESRRAVSEHQLMHDRGRSIQSLKRLIWLSSAIEGLHTAQTRSAFNPTKTLNLALNPALVSGAGSPQPPRVQSLLRDFFNPYLTQHALLAPRTVRCSRPLIGQPLRQDSGRGGARAIGDQSSRQQGSMSATGQQQQGGGLRSRRGLGRDKDPGPGLGMEAACWLAPGVLRRLIELPSPPLSRHQLKRLEEHRYSSAGVTGSGWWDESPPGSPPTSSPSSAWPTNVFTTLVLIYYCPTATEQAPLWAYLLCAVGLFIYQSLDAIDGKQARRTNSSSPLGELFDHGCDSLSTVFVVLGTSIAVQMGTNPDWMFFCCFAGMFMFYCAHWQTYVSGTLRFGIIDVTEVQLFIIIMYLLAAVGGSAFWQSLIPILNIQMKMVPAICTFLGAIFSCTNYFRVIFTGGVGKNGSTIAGTSVLSPVLHIGSVIILAMMIYKKSAVQLFEKHPCLYILAFGCVSAKITNKLVVAHMTKSEMHLHDLAFLGPGLLFLDQYFNSFIDEYLVLWIALIISFFDLVRYCVSVCNQIACHLHIFVFKIAPCSVLSSAPH</sequence>
<evidence type="ECO:0000313" key="2">
    <source>
        <dbReference type="Proteomes" id="UP001057452"/>
    </source>
</evidence>
<name>A0ACB9XHX1_CHAAC</name>
<protein>
    <submittedName>
        <fullName evidence="1">Uncharacterized protein</fullName>
    </submittedName>
</protein>
<accession>A0ACB9XHX1</accession>
<keyword evidence="2" id="KW-1185">Reference proteome</keyword>
<organism evidence="1 2">
    <name type="scientific">Chaenocephalus aceratus</name>
    <name type="common">Blackfin icefish</name>
    <name type="synonym">Chaenichthys aceratus</name>
    <dbReference type="NCBI Taxonomy" id="36190"/>
    <lineage>
        <taxon>Eukaryota</taxon>
        <taxon>Metazoa</taxon>
        <taxon>Chordata</taxon>
        <taxon>Craniata</taxon>
        <taxon>Vertebrata</taxon>
        <taxon>Euteleostomi</taxon>
        <taxon>Actinopterygii</taxon>
        <taxon>Neopterygii</taxon>
        <taxon>Teleostei</taxon>
        <taxon>Neoteleostei</taxon>
        <taxon>Acanthomorphata</taxon>
        <taxon>Eupercaria</taxon>
        <taxon>Perciformes</taxon>
        <taxon>Notothenioidei</taxon>
        <taxon>Channichthyidae</taxon>
        <taxon>Chaenocephalus</taxon>
    </lineage>
</organism>
<proteinExistence type="predicted"/>
<evidence type="ECO:0000313" key="1">
    <source>
        <dbReference type="EMBL" id="KAI4826656.1"/>
    </source>
</evidence>
<dbReference type="Proteomes" id="UP001057452">
    <property type="component" value="Chromosome 5"/>
</dbReference>
<reference evidence="1" key="1">
    <citation type="submission" date="2022-05" db="EMBL/GenBank/DDBJ databases">
        <title>Chromosome-level genome of Chaenocephalus aceratus.</title>
        <authorList>
            <person name="Park H."/>
        </authorList>
    </citation>
    <scope>NUCLEOTIDE SEQUENCE</scope>
    <source>
        <strain evidence="1">KU_202001</strain>
    </source>
</reference>
<dbReference type="EMBL" id="CM043789">
    <property type="protein sequence ID" value="KAI4826656.1"/>
    <property type="molecule type" value="Genomic_DNA"/>
</dbReference>
<gene>
    <name evidence="1" type="ORF">KUCAC02_030093</name>
</gene>